<evidence type="ECO:0008006" key="5">
    <source>
        <dbReference type="Google" id="ProtNLM"/>
    </source>
</evidence>
<feature type="compositionally biased region" description="Basic residues" evidence="2">
    <location>
        <begin position="145"/>
        <end position="155"/>
    </location>
</feature>
<dbReference type="PANTHER" id="PTHR22684:SF0">
    <property type="entry name" value="RIBOSOME QUALITY CONTROL COMPLEX SUBUNIT TCF25"/>
    <property type="match status" value="1"/>
</dbReference>
<organism evidence="3 4">
    <name type="scientific">Plasmodium ovale curtisi</name>
    <dbReference type="NCBI Taxonomy" id="864141"/>
    <lineage>
        <taxon>Eukaryota</taxon>
        <taxon>Sar</taxon>
        <taxon>Alveolata</taxon>
        <taxon>Apicomplexa</taxon>
        <taxon>Aconoidasida</taxon>
        <taxon>Haemosporida</taxon>
        <taxon>Plasmodiidae</taxon>
        <taxon>Plasmodium</taxon>
        <taxon>Plasmodium (Plasmodium)</taxon>
    </lineage>
</organism>
<dbReference type="PANTHER" id="PTHR22684">
    <property type="entry name" value="NULP1-RELATED"/>
    <property type="match status" value="1"/>
</dbReference>
<dbReference type="GO" id="GO:1990112">
    <property type="term" value="C:RQC complex"/>
    <property type="evidence" value="ECO:0007669"/>
    <property type="project" value="TreeGrafter"/>
</dbReference>
<dbReference type="Pfam" id="PF04910">
    <property type="entry name" value="Tcf25"/>
    <property type="match status" value="1"/>
</dbReference>
<proteinExistence type="predicted"/>
<sequence>MSSRLLKKLLKEKNRDEIKKKTDATNGEDEKVTFKQKKKKNFFKYLDLAEERDDSSSDSDHGKENTDKSVDKENTDKSVDKENTDKSVDKENTDNKSVECTGKNENIGENGKMSKKYRNVEQNRGKEDLPPDVTSKGKMTEKAEMKKKKKKKKKKINVEKEISNILGRVNKVERLNNASIVEEKENAKQNMQRSENEKEKEEKLISQIRLCACTHEKYDYCLKLEKNKFDVNIELKRIFGNNYIKNKKKYKKKSKIYNFKKWLIQDNNENQIKEIPLKMLYKSIISSDMVNYIVKRFPSGISSFNVGEISFHSQDCNTFQSSKFLDTNREREKTDEVSATDEADDIGQDKNQCNRTKEPSYLHQNDDFYQFETRLHFILPNFAFSIPLCLYLKNNTFVEFDIIEQITVKDITDCFLYEECKFLSPHFNIIFNCYKNATDNSNGCNQKEDNNMAHKSYSLSFSAHLLLLRALLCYPSFLQIFLNYNNFNTTKVVKQTIYDTSFSDILSHPPFSNNTLFTSEEHDTVQKIIACYLEKGNMYYKSEKIITWFHVCSAFIHRLYKDASASEQLERARIAWHQRKPLLDIKKYKDVRVGEFKSNNFLLPDFMMEKNRTYSATVPDISSNYYVSLNSNLIIAFFQSLLPWYQVDYYGYYNN</sequence>
<dbReference type="InterPro" id="IPR006994">
    <property type="entry name" value="TCF25/Rqc1"/>
</dbReference>
<feature type="coiled-coil region" evidence="1">
    <location>
        <begin position="177"/>
        <end position="204"/>
    </location>
</feature>
<feature type="region of interest" description="Disordered" evidence="2">
    <location>
        <begin position="328"/>
        <end position="358"/>
    </location>
</feature>
<evidence type="ECO:0000256" key="2">
    <source>
        <dbReference type="SAM" id="MobiDB-lite"/>
    </source>
</evidence>
<name>A0A1A8WPB5_PLAOA</name>
<gene>
    <name evidence="3" type="ORF">POVCU1_024860</name>
</gene>
<reference evidence="4" key="1">
    <citation type="submission" date="2016-05" db="EMBL/GenBank/DDBJ databases">
        <authorList>
            <person name="Naeem Raeece"/>
        </authorList>
    </citation>
    <scope>NUCLEOTIDE SEQUENCE [LARGE SCALE GENOMIC DNA]</scope>
</reference>
<evidence type="ECO:0000256" key="1">
    <source>
        <dbReference type="SAM" id="Coils"/>
    </source>
</evidence>
<protein>
    <recommendedName>
        <fullName evidence="5">Transcription factor 25</fullName>
    </recommendedName>
</protein>
<feature type="compositionally biased region" description="Basic and acidic residues" evidence="2">
    <location>
        <begin position="54"/>
        <end position="97"/>
    </location>
</feature>
<feature type="region of interest" description="Disordered" evidence="2">
    <location>
        <begin position="1"/>
        <end position="33"/>
    </location>
</feature>
<dbReference type="EMBL" id="FLQV01000461">
    <property type="protein sequence ID" value="SBS93166.1"/>
    <property type="molecule type" value="Genomic_DNA"/>
</dbReference>
<evidence type="ECO:0000313" key="3">
    <source>
        <dbReference type="EMBL" id="SBS93166.1"/>
    </source>
</evidence>
<evidence type="ECO:0000313" key="4">
    <source>
        <dbReference type="Proteomes" id="UP000078546"/>
    </source>
</evidence>
<accession>A0A1A8WPB5</accession>
<feature type="compositionally biased region" description="Basic and acidic residues" evidence="2">
    <location>
        <begin position="9"/>
        <end position="33"/>
    </location>
</feature>
<feature type="region of interest" description="Disordered" evidence="2">
    <location>
        <begin position="49"/>
        <end position="155"/>
    </location>
</feature>
<dbReference type="AlphaFoldDB" id="A0A1A8WPB5"/>
<dbReference type="Proteomes" id="UP000078546">
    <property type="component" value="Unassembled WGS sequence"/>
</dbReference>
<keyword evidence="1" id="KW-0175">Coiled coil</keyword>
<feature type="compositionally biased region" description="Basic and acidic residues" evidence="2">
    <location>
        <begin position="118"/>
        <end position="129"/>
    </location>
</feature>